<dbReference type="Gene3D" id="3.30.1330.200">
    <property type="match status" value="1"/>
</dbReference>
<evidence type="ECO:0000256" key="1">
    <source>
        <dbReference type="ARBA" id="ARBA00022500"/>
    </source>
</evidence>
<evidence type="ECO:0000313" key="4">
    <source>
        <dbReference type="EMBL" id="PFG74516.1"/>
    </source>
</evidence>
<comment type="function">
    <text evidence="3">Probably deamidates glutamine residues to glutamate on methyl-accepting chemotaxis receptors (MCPs), playing an important role in chemotaxis.</text>
</comment>
<dbReference type="PANTHER" id="PTHR35147:SF1">
    <property type="entry name" value="CHEMORECEPTOR GLUTAMINE DEAMIDASE CHED-RELATED"/>
    <property type="match status" value="1"/>
</dbReference>
<comment type="catalytic activity">
    <reaction evidence="3">
        <text>L-glutaminyl-[protein] + H2O = L-glutamyl-[protein] + NH4(+)</text>
        <dbReference type="Rhea" id="RHEA:16441"/>
        <dbReference type="Rhea" id="RHEA-COMP:10207"/>
        <dbReference type="Rhea" id="RHEA-COMP:10208"/>
        <dbReference type="ChEBI" id="CHEBI:15377"/>
        <dbReference type="ChEBI" id="CHEBI:28938"/>
        <dbReference type="ChEBI" id="CHEBI:29973"/>
        <dbReference type="ChEBI" id="CHEBI:30011"/>
        <dbReference type="EC" id="3.5.1.44"/>
    </reaction>
</comment>
<organism evidence="4 5">
    <name type="scientific">Tepidiforma thermophila (strain KCTC 52669 / CGMCC 1.13589 / G233)</name>
    <dbReference type="NCBI Taxonomy" id="2761530"/>
    <lineage>
        <taxon>Bacteria</taxon>
        <taxon>Bacillati</taxon>
        <taxon>Chloroflexota</taxon>
        <taxon>Tepidiformia</taxon>
        <taxon>Tepidiformales</taxon>
        <taxon>Tepidiformaceae</taxon>
        <taxon>Tepidiforma</taxon>
    </lineage>
</organism>
<comment type="similarity">
    <text evidence="3">Belongs to the CheD family.</text>
</comment>
<dbReference type="InterPro" id="IPR005659">
    <property type="entry name" value="Chemorcpt_Glu_NH3ase_CheD"/>
</dbReference>
<dbReference type="HAMAP" id="MF_01440">
    <property type="entry name" value="CheD"/>
    <property type="match status" value="1"/>
</dbReference>
<evidence type="ECO:0000256" key="2">
    <source>
        <dbReference type="ARBA" id="ARBA00022801"/>
    </source>
</evidence>
<dbReference type="AlphaFoldDB" id="A0A2A9HHT0"/>
<dbReference type="Pfam" id="PF03975">
    <property type="entry name" value="CheD"/>
    <property type="match status" value="1"/>
</dbReference>
<dbReference type="RefSeq" id="WP_098503898.1">
    <property type="nucleotide sequence ID" value="NZ_PDJQ01000001.1"/>
</dbReference>
<gene>
    <name evidence="3" type="primary">cheD</name>
    <name evidence="4" type="ORF">A9A59_1749</name>
</gene>
<dbReference type="Proteomes" id="UP000223071">
    <property type="component" value="Unassembled WGS sequence"/>
</dbReference>
<dbReference type="CDD" id="cd16352">
    <property type="entry name" value="CheD"/>
    <property type="match status" value="1"/>
</dbReference>
<keyword evidence="5" id="KW-1185">Reference proteome</keyword>
<dbReference type="EMBL" id="PDJQ01000001">
    <property type="protein sequence ID" value="PFG74516.1"/>
    <property type="molecule type" value="Genomic_DNA"/>
</dbReference>
<comment type="caution">
    <text evidence="4">The sequence shown here is derived from an EMBL/GenBank/DDBJ whole genome shotgun (WGS) entry which is preliminary data.</text>
</comment>
<dbReference type="EC" id="3.5.1.44" evidence="3"/>
<dbReference type="GO" id="GO:0006935">
    <property type="term" value="P:chemotaxis"/>
    <property type="evidence" value="ECO:0007669"/>
    <property type="project" value="UniProtKB-UniRule"/>
</dbReference>
<sequence>MTAVTAEARRVSVGIGQLAVSRDPNDILVAYGLGSCVGISCYDPEAKVAALAHILLPSSDGKRVDDREPARFADTGVDLLLQRLIESGAVKRRLVVKVAGGAAVLGAANAEKFKIGVRNAEAITERLKHHGIRVVAADLGGTKGRTMEVHVATGKTFVRTAASQASEL</sequence>
<keyword evidence="2 3" id="KW-0378">Hydrolase</keyword>
<evidence type="ECO:0000256" key="3">
    <source>
        <dbReference type="HAMAP-Rule" id="MF_01440"/>
    </source>
</evidence>
<dbReference type="InterPro" id="IPR011324">
    <property type="entry name" value="Cytotoxic_necrot_fac-like_cat"/>
</dbReference>
<protein>
    <recommendedName>
        <fullName evidence="3">Probable chemoreceptor glutamine deamidase CheD</fullName>
        <ecNumber evidence="3">3.5.1.44</ecNumber>
    </recommendedName>
</protein>
<dbReference type="SUPFAM" id="SSF64438">
    <property type="entry name" value="CNF1/YfiH-like putative cysteine hydrolases"/>
    <property type="match status" value="1"/>
</dbReference>
<keyword evidence="1 3" id="KW-0145">Chemotaxis</keyword>
<dbReference type="GO" id="GO:0050568">
    <property type="term" value="F:protein-glutamine glutaminase activity"/>
    <property type="evidence" value="ECO:0007669"/>
    <property type="project" value="UniProtKB-UniRule"/>
</dbReference>
<dbReference type="PANTHER" id="PTHR35147">
    <property type="entry name" value="CHEMORECEPTOR GLUTAMINE DEAMIDASE CHED-RELATED"/>
    <property type="match status" value="1"/>
</dbReference>
<dbReference type="InterPro" id="IPR038592">
    <property type="entry name" value="CheD-like_sf"/>
</dbReference>
<proteinExistence type="inferred from homology"/>
<accession>A0A2A9HHT0</accession>
<reference evidence="4 5" key="1">
    <citation type="submission" date="2017-09" db="EMBL/GenBank/DDBJ databases">
        <title>Sequencing the genomes of two abundant thermophiles in Great Basin hot springs: Thermocrinis jamiesonii and novel Chloroflexi Thermoflexus hugenholtzii.</title>
        <authorList>
            <person name="Hedlund B."/>
        </authorList>
    </citation>
    <scope>NUCLEOTIDE SEQUENCE [LARGE SCALE GENOMIC DNA]</scope>
    <source>
        <strain evidence="4 5">G233</strain>
    </source>
</reference>
<name>A0A2A9HHT0_TEPT2</name>
<evidence type="ECO:0000313" key="5">
    <source>
        <dbReference type="Proteomes" id="UP000223071"/>
    </source>
</evidence>